<feature type="domain" description="O-antigen ligase-related" evidence="6">
    <location>
        <begin position="225"/>
        <end position="359"/>
    </location>
</feature>
<feature type="transmembrane region" description="Helical" evidence="5">
    <location>
        <begin position="220"/>
        <end position="236"/>
    </location>
</feature>
<feature type="transmembrane region" description="Helical" evidence="5">
    <location>
        <begin position="389"/>
        <end position="406"/>
    </location>
</feature>
<dbReference type="GO" id="GO:0016874">
    <property type="term" value="F:ligase activity"/>
    <property type="evidence" value="ECO:0007669"/>
    <property type="project" value="UniProtKB-KW"/>
</dbReference>
<keyword evidence="2 5" id="KW-0812">Transmembrane</keyword>
<evidence type="ECO:0000256" key="2">
    <source>
        <dbReference type="ARBA" id="ARBA00022692"/>
    </source>
</evidence>
<feature type="transmembrane region" description="Helical" evidence="5">
    <location>
        <begin position="347"/>
        <end position="368"/>
    </location>
</feature>
<evidence type="ECO:0000313" key="7">
    <source>
        <dbReference type="EMBL" id="PXW53219.1"/>
    </source>
</evidence>
<dbReference type="PANTHER" id="PTHR37422:SF13">
    <property type="entry name" value="LIPOPOLYSACCHARIDE BIOSYNTHESIS PROTEIN PA4999-RELATED"/>
    <property type="match status" value="1"/>
</dbReference>
<evidence type="ECO:0000313" key="8">
    <source>
        <dbReference type="Proteomes" id="UP000248021"/>
    </source>
</evidence>
<sequence length="444" mass="46696">MPSPTSSSPSSPSPSSAKWLTGAPWLTKARLAGSDALHRDRFASTLVYATIVAITLVPLHIFWLAVFVGLIAAGVALLATDGAMRRMFLSDPRPRLAALLILGIVAWEVVGVLFRGAGSPGKAWQAAGNALAILTFGVVVLTALRRDPDFPRRLLLVSAFVLALATVIAILGQVVIEWPTFVRLHLYGRANGAIFSAGALIFGVATALTAAITARGRLRLALLAAAAVNAAGFILTFSRGPIIAAFLAAVVLAIILRLPAGRRGRLIAALAILAAIAAPALLVFNEGTLQDLACGQGGDICRKSYRLDIWSLAARSIIEHPWLGAGPTAEIENPFGRHPHNGYLGPAFYFGIPAALAFFALIVNSLAATLTDIDATRGTGQPLSPAGHLARLSLFLLVFSLVYMVTDLSDAFTFVNAHFLFFWLPAFLTLSPALRGAGGSEAMP</sequence>
<feature type="transmembrane region" description="Helical" evidence="5">
    <location>
        <begin position="242"/>
        <end position="259"/>
    </location>
</feature>
<feature type="transmembrane region" description="Helical" evidence="5">
    <location>
        <begin position="96"/>
        <end position="117"/>
    </location>
</feature>
<feature type="transmembrane region" description="Helical" evidence="5">
    <location>
        <begin position="154"/>
        <end position="174"/>
    </location>
</feature>
<evidence type="ECO:0000256" key="3">
    <source>
        <dbReference type="ARBA" id="ARBA00022989"/>
    </source>
</evidence>
<name>A0A2V3TX79_9HYPH</name>
<comment type="subcellular location">
    <subcellularLocation>
        <location evidence="1">Membrane</location>
        <topology evidence="1">Multi-pass membrane protein</topology>
    </subcellularLocation>
</comment>
<evidence type="ECO:0000256" key="5">
    <source>
        <dbReference type="SAM" id="Phobius"/>
    </source>
</evidence>
<feature type="transmembrane region" description="Helical" evidence="5">
    <location>
        <begin position="266"/>
        <end position="284"/>
    </location>
</feature>
<dbReference type="InterPro" id="IPR051533">
    <property type="entry name" value="WaaL-like"/>
</dbReference>
<feature type="transmembrane region" description="Helical" evidence="5">
    <location>
        <begin position="123"/>
        <end position="142"/>
    </location>
</feature>
<dbReference type="OrthoDB" id="8021307at2"/>
<dbReference type="Proteomes" id="UP000248021">
    <property type="component" value="Unassembled WGS sequence"/>
</dbReference>
<feature type="transmembrane region" description="Helical" evidence="5">
    <location>
        <begin position="194"/>
        <end position="213"/>
    </location>
</feature>
<proteinExistence type="predicted"/>
<accession>A0A2V3TX79</accession>
<feature type="transmembrane region" description="Helical" evidence="5">
    <location>
        <begin position="412"/>
        <end position="434"/>
    </location>
</feature>
<dbReference type="GO" id="GO:0016020">
    <property type="term" value="C:membrane"/>
    <property type="evidence" value="ECO:0007669"/>
    <property type="project" value="UniProtKB-SubCell"/>
</dbReference>
<dbReference type="AlphaFoldDB" id="A0A2V3TX79"/>
<evidence type="ECO:0000259" key="6">
    <source>
        <dbReference type="Pfam" id="PF04932"/>
    </source>
</evidence>
<keyword evidence="7" id="KW-0436">Ligase</keyword>
<organism evidence="7 8">
    <name type="scientific">Chelatococcus asaccharovorans</name>
    <dbReference type="NCBI Taxonomy" id="28210"/>
    <lineage>
        <taxon>Bacteria</taxon>
        <taxon>Pseudomonadati</taxon>
        <taxon>Pseudomonadota</taxon>
        <taxon>Alphaproteobacteria</taxon>
        <taxon>Hyphomicrobiales</taxon>
        <taxon>Chelatococcaceae</taxon>
        <taxon>Chelatococcus</taxon>
    </lineage>
</organism>
<dbReference type="Pfam" id="PF04932">
    <property type="entry name" value="Wzy_C"/>
    <property type="match status" value="1"/>
</dbReference>
<dbReference type="EMBL" id="QJJK01000014">
    <property type="protein sequence ID" value="PXW53219.1"/>
    <property type="molecule type" value="Genomic_DNA"/>
</dbReference>
<comment type="caution">
    <text evidence="7">The sequence shown here is derived from an EMBL/GenBank/DDBJ whole genome shotgun (WGS) entry which is preliminary data.</text>
</comment>
<dbReference type="RefSeq" id="WP_110377745.1">
    <property type="nucleotide sequence ID" value="NZ_JAHBRY010000001.1"/>
</dbReference>
<dbReference type="InterPro" id="IPR007016">
    <property type="entry name" value="O-antigen_ligase-rel_domated"/>
</dbReference>
<evidence type="ECO:0000256" key="4">
    <source>
        <dbReference type="ARBA" id="ARBA00023136"/>
    </source>
</evidence>
<dbReference type="PANTHER" id="PTHR37422">
    <property type="entry name" value="TEICHURONIC ACID BIOSYNTHESIS PROTEIN TUAE"/>
    <property type="match status" value="1"/>
</dbReference>
<reference evidence="7 8" key="1">
    <citation type="submission" date="2018-05" db="EMBL/GenBank/DDBJ databases">
        <title>Genomic Encyclopedia of Type Strains, Phase IV (KMG-IV): sequencing the most valuable type-strain genomes for metagenomic binning, comparative biology and taxonomic classification.</title>
        <authorList>
            <person name="Goeker M."/>
        </authorList>
    </citation>
    <scope>NUCLEOTIDE SEQUENCE [LARGE SCALE GENOMIC DNA]</scope>
    <source>
        <strain evidence="7 8">DSM 6462</strain>
    </source>
</reference>
<keyword evidence="3 5" id="KW-1133">Transmembrane helix</keyword>
<keyword evidence="4 5" id="KW-0472">Membrane</keyword>
<feature type="transmembrane region" description="Helical" evidence="5">
    <location>
        <begin position="46"/>
        <end position="75"/>
    </location>
</feature>
<keyword evidence="8" id="KW-1185">Reference proteome</keyword>
<evidence type="ECO:0000256" key="1">
    <source>
        <dbReference type="ARBA" id="ARBA00004141"/>
    </source>
</evidence>
<gene>
    <name evidence="7" type="ORF">C7450_11495</name>
</gene>
<protein>
    <submittedName>
        <fullName evidence="7">O-antigen ligase-like membrane protein</fullName>
    </submittedName>
</protein>